<accession>A0A7J7UGP5</accession>
<evidence type="ECO:0000313" key="8">
    <source>
        <dbReference type="EMBL" id="KAF6311974.1"/>
    </source>
</evidence>
<dbReference type="SMART" id="SM00698">
    <property type="entry name" value="MORN"/>
    <property type="match status" value="6"/>
</dbReference>
<keyword evidence="2" id="KW-0677">Repeat</keyword>
<keyword evidence="9" id="KW-1185">Reference proteome</keyword>
<dbReference type="Proteomes" id="UP000558488">
    <property type="component" value="Unassembled WGS sequence"/>
</dbReference>
<evidence type="ECO:0000256" key="6">
    <source>
        <dbReference type="ARBA" id="ARBA00064493"/>
    </source>
</evidence>
<name>A0A7J7UGP5_PIPKU</name>
<organism evidence="8 9">
    <name type="scientific">Pipistrellus kuhlii</name>
    <name type="common">Kuhl's pipistrelle</name>
    <dbReference type="NCBI Taxonomy" id="59472"/>
    <lineage>
        <taxon>Eukaryota</taxon>
        <taxon>Metazoa</taxon>
        <taxon>Chordata</taxon>
        <taxon>Craniata</taxon>
        <taxon>Vertebrata</taxon>
        <taxon>Euteleostomi</taxon>
        <taxon>Mammalia</taxon>
        <taxon>Eutheria</taxon>
        <taxon>Laurasiatheria</taxon>
        <taxon>Chiroptera</taxon>
        <taxon>Yangochiroptera</taxon>
        <taxon>Vespertilionidae</taxon>
        <taxon>Pipistrellus</taxon>
    </lineage>
</organism>
<dbReference type="OrthoDB" id="270720at2759"/>
<dbReference type="PANTHER" id="PTHR46511:SF1">
    <property type="entry name" value="MORN REPEAT-CONTAINING PROTEIN 3"/>
    <property type="match status" value="1"/>
</dbReference>
<comment type="subunit">
    <text evidence="6">Interacts with MEIG1. Interacts with TP53, MDM2 and SIRT1; the interactions mediate post-transcriptional modifications of TP53 by MDM2 and SIRT1.</text>
</comment>
<keyword evidence="3" id="KW-0968">Cytoplasmic vesicle</keyword>
<dbReference type="GO" id="GO:0001669">
    <property type="term" value="C:acrosomal vesicle"/>
    <property type="evidence" value="ECO:0007669"/>
    <property type="project" value="UniProtKB-SubCell"/>
</dbReference>
<reference evidence="8 9" key="1">
    <citation type="journal article" date="2020" name="Nature">
        <title>Six reference-quality genomes reveal evolution of bat adaptations.</title>
        <authorList>
            <person name="Jebb D."/>
            <person name="Huang Z."/>
            <person name="Pippel M."/>
            <person name="Hughes G.M."/>
            <person name="Lavrichenko K."/>
            <person name="Devanna P."/>
            <person name="Winkler S."/>
            <person name="Jermiin L.S."/>
            <person name="Skirmuntt E.C."/>
            <person name="Katzourakis A."/>
            <person name="Burkitt-Gray L."/>
            <person name="Ray D.A."/>
            <person name="Sullivan K.A.M."/>
            <person name="Roscito J.G."/>
            <person name="Kirilenko B.M."/>
            <person name="Davalos L.M."/>
            <person name="Corthals A.P."/>
            <person name="Power M.L."/>
            <person name="Jones G."/>
            <person name="Ransome R.D."/>
            <person name="Dechmann D.K.N."/>
            <person name="Locatelli A.G."/>
            <person name="Puechmaille S.J."/>
            <person name="Fedrigo O."/>
            <person name="Jarvis E.D."/>
            <person name="Hiller M."/>
            <person name="Vernes S.C."/>
            <person name="Myers E.W."/>
            <person name="Teeling E.C."/>
        </authorList>
    </citation>
    <scope>NUCLEOTIDE SEQUENCE [LARGE SCALE GENOMIC DNA]</scope>
    <source>
        <strain evidence="8">MPipKuh1</strain>
        <tissue evidence="8">Flight muscle</tissue>
    </source>
</reference>
<evidence type="ECO:0000256" key="3">
    <source>
        <dbReference type="ARBA" id="ARBA00023329"/>
    </source>
</evidence>
<dbReference type="Gene3D" id="2.20.110.10">
    <property type="entry name" value="Histone H3 K4-specific methyltransferase SET7/9 N-terminal domain"/>
    <property type="match status" value="3"/>
</dbReference>
<feature type="compositionally biased region" description="Basic and acidic residues" evidence="7">
    <location>
        <begin position="234"/>
        <end position="252"/>
    </location>
</feature>
<sequence>MPISKCPPKSQPPWKEWDQKAQKNGLRHQVHAVNGDRYVGEWKDNMKHGKGTQIWKKKGTIYEGDWKFGKRDGYGTLSRPDKEKGKYRKVYSGWWKGDKKSGYGIQFYGPNEYYEGEWCSDQRCGWGRMYYSNGDIYEGQWWNDKPDGEGMQRLKNGNRYEGYWQGGLKNGPGRFFHLDHGQLFEGFWVDNIAKCGTMTDFGRDEAPEPTQFPIPQVEVVDPDGVLEEALAMVKKKDEPSEAGTKRSRDSQSFRRKSSPHHPTAQTGGGVSGDSGHTLGIHREHLILPALDPPLSIGASASLPSWPWGSSCYSFYSRPLSLSAGE</sequence>
<comment type="subcellular location">
    <subcellularLocation>
        <location evidence="1">Cytoplasmic vesicle</location>
        <location evidence="1">Secretory vesicle</location>
        <location evidence="1">Acrosome</location>
    </subcellularLocation>
</comment>
<dbReference type="Pfam" id="PF02493">
    <property type="entry name" value="MORN"/>
    <property type="match status" value="5"/>
</dbReference>
<gene>
    <name evidence="8" type="ORF">mPipKuh1_011676</name>
</gene>
<dbReference type="InterPro" id="IPR052472">
    <property type="entry name" value="MORN3"/>
</dbReference>
<dbReference type="SUPFAM" id="SSF82185">
    <property type="entry name" value="Histone H3 K4-specific methyltransferase SET7/9 N-terminal domain"/>
    <property type="match status" value="2"/>
</dbReference>
<protein>
    <recommendedName>
        <fullName evidence="4">MORN repeat-containing protein 3</fullName>
    </recommendedName>
</protein>
<evidence type="ECO:0000256" key="4">
    <source>
        <dbReference type="ARBA" id="ARBA00039854"/>
    </source>
</evidence>
<evidence type="ECO:0000256" key="5">
    <source>
        <dbReference type="ARBA" id="ARBA00045851"/>
    </source>
</evidence>
<comment type="caution">
    <text evidence="8">The sequence shown here is derived from an EMBL/GenBank/DDBJ whole genome shotgun (WGS) entry which is preliminary data.</text>
</comment>
<dbReference type="PANTHER" id="PTHR46511">
    <property type="entry name" value="MORN REPEAT-CONTAINING PROTEIN 3"/>
    <property type="match status" value="1"/>
</dbReference>
<comment type="function">
    <text evidence="5">Assembles a suppression complex (suppresome) by tethering SIRT1 and MDM2 to regulate composite modifications of p53/TP53. Confers both deacetylation-mediated functional inactivation, by SIRT1, and ubiquitination-dependent degradation, by MDM2, of p53/TP53, promoting a proliferative and cell survival behaviors. May play a role in the regulation of spermatogenesis.</text>
</comment>
<dbReference type="FunFam" id="2.20.110.10:FF:000026">
    <property type="entry name" value="MORN repeat containing 3"/>
    <property type="match status" value="1"/>
</dbReference>
<proteinExistence type="predicted"/>
<feature type="region of interest" description="Disordered" evidence="7">
    <location>
        <begin position="1"/>
        <end position="27"/>
    </location>
</feature>
<dbReference type="EMBL" id="JACAGB010000020">
    <property type="protein sequence ID" value="KAF6311974.1"/>
    <property type="molecule type" value="Genomic_DNA"/>
</dbReference>
<dbReference type="InterPro" id="IPR003409">
    <property type="entry name" value="MORN"/>
</dbReference>
<evidence type="ECO:0000313" key="9">
    <source>
        <dbReference type="Proteomes" id="UP000558488"/>
    </source>
</evidence>
<evidence type="ECO:0000256" key="1">
    <source>
        <dbReference type="ARBA" id="ARBA00004218"/>
    </source>
</evidence>
<dbReference type="AlphaFoldDB" id="A0A7J7UGP5"/>
<evidence type="ECO:0000256" key="2">
    <source>
        <dbReference type="ARBA" id="ARBA00022737"/>
    </source>
</evidence>
<evidence type="ECO:0000256" key="7">
    <source>
        <dbReference type="SAM" id="MobiDB-lite"/>
    </source>
</evidence>
<feature type="region of interest" description="Disordered" evidence="7">
    <location>
        <begin position="233"/>
        <end position="277"/>
    </location>
</feature>